<dbReference type="InterPro" id="IPR036803">
    <property type="entry name" value="Porphobilinogen_deaminase_C_sf"/>
</dbReference>
<dbReference type="FunFam" id="3.40.190.10:FF:000005">
    <property type="entry name" value="Porphobilinogen deaminase"/>
    <property type="match status" value="1"/>
</dbReference>
<sequence length="298" mass="32575">MGKRKIIIGSRESRLAVIQSQIVMEQIRKNHPELELELITMKTTGDIILEQTLDKIGGKGLFVKELDRALCQGVIDIAVHSLKDMPAEIPEDLPITAFSKREDPRDVLVLPQGTGSIENLDKEKAVGCSSARRTIQFLDLYPGLDVKPVRGNVLTRLKKLDEGEFSSLLLAFAGLKRLSLENRISRVFSTEEMIPSAGQGILAIQGRKGEDLNFLACINDKDAQTAALAERAFIQKLDGGCSSPAAAFAEVHGTEVRITGLYVDVETGEKAKGSMTGDRRDAAGIGYRLATRLFAEVR</sequence>
<dbReference type="Gene3D" id="3.30.160.40">
    <property type="entry name" value="Porphobilinogen deaminase, C-terminal domain"/>
    <property type="match status" value="1"/>
</dbReference>
<dbReference type="EC" id="2.5.1.61" evidence="8"/>
<comment type="miscellaneous">
    <text evidence="8">The porphobilinogen subunits are added to the dipyrromethane group.</text>
</comment>
<dbReference type="PIRSF" id="PIRSF001438">
    <property type="entry name" value="4pyrrol_synth_OHMeBilane_synth"/>
    <property type="match status" value="1"/>
</dbReference>
<comment type="pathway">
    <text evidence="2">Porphyrin-containing compound metabolism; protoporphyrin-IX biosynthesis; coproporphyrinogen-III from 5-aminolevulinate: step 2/4.</text>
</comment>
<dbReference type="PANTHER" id="PTHR11557">
    <property type="entry name" value="PORPHOBILINOGEN DEAMINASE"/>
    <property type="match status" value="1"/>
</dbReference>
<dbReference type="InterPro" id="IPR000860">
    <property type="entry name" value="HemC"/>
</dbReference>
<dbReference type="EMBL" id="CP046996">
    <property type="protein sequence ID" value="QHA01778.1"/>
    <property type="molecule type" value="Genomic_DNA"/>
</dbReference>
<dbReference type="InterPro" id="IPR022417">
    <property type="entry name" value="Porphobilin_deaminase_N"/>
</dbReference>
<comment type="function">
    <text evidence="1 8">Tetrapolymerization of the monopyrrole PBG into the hydroxymethylbilane pre-uroporphyrinogen in several discrete steps.</text>
</comment>
<dbReference type="PANTHER" id="PTHR11557:SF0">
    <property type="entry name" value="PORPHOBILINOGEN DEAMINASE"/>
    <property type="match status" value="1"/>
</dbReference>
<dbReference type="Proteomes" id="UP000430508">
    <property type="component" value="Chromosome"/>
</dbReference>
<dbReference type="AlphaFoldDB" id="A0A857DMG3"/>
<evidence type="ECO:0000259" key="9">
    <source>
        <dbReference type="Pfam" id="PF01379"/>
    </source>
</evidence>
<keyword evidence="6 8" id="KW-0627">Porphyrin biosynthesis</keyword>
<evidence type="ECO:0000256" key="4">
    <source>
        <dbReference type="ARBA" id="ARBA00011245"/>
    </source>
</evidence>
<dbReference type="InterPro" id="IPR022418">
    <property type="entry name" value="Porphobilinogen_deaminase_C"/>
</dbReference>
<dbReference type="SUPFAM" id="SSF53850">
    <property type="entry name" value="Periplasmic binding protein-like II"/>
    <property type="match status" value="1"/>
</dbReference>
<keyword evidence="5 8" id="KW-0808">Transferase</keyword>
<dbReference type="RefSeq" id="WP_019225038.1">
    <property type="nucleotide sequence ID" value="NZ_CP046996.1"/>
</dbReference>
<evidence type="ECO:0000313" key="12">
    <source>
        <dbReference type="Proteomes" id="UP000430508"/>
    </source>
</evidence>
<evidence type="ECO:0000256" key="6">
    <source>
        <dbReference type="ARBA" id="ARBA00023244"/>
    </source>
</evidence>
<organism evidence="11 12">
    <name type="scientific">Dehalobacter restrictus</name>
    <dbReference type="NCBI Taxonomy" id="55583"/>
    <lineage>
        <taxon>Bacteria</taxon>
        <taxon>Bacillati</taxon>
        <taxon>Bacillota</taxon>
        <taxon>Clostridia</taxon>
        <taxon>Eubacteriales</taxon>
        <taxon>Desulfitobacteriaceae</taxon>
        <taxon>Dehalobacter</taxon>
    </lineage>
</organism>
<evidence type="ECO:0000256" key="3">
    <source>
        <dbReference type="ARBA" id="ARBA00005638"/>
    </source>
</evidence>
<accession>A0A857DMG3</accession>
<dbReference type="GO" id="GO:0004418">
    <property type="term" value="F:hydroxymethylbilane synthase activity"/>
    <property type="evidence" value="ECO:0007669"/>
    <property type="project" value="UniProtKB-UniRule"/>
</dbReference>
<evidence type="ECO:0000256" key="8">
    <source>
        <dbReference type="HAMAP-Rule" id="MF_00260"/>
    </source>
</evidence>
<comment type="cofactor">
    <cofactor evidence="8">
        <name>dipyrromethane</name>
        <dbReference type="ChEBI" id="CHEBI:60342"/>
    </cofactor>
    <text evidence="8">Binds 1 dipyrromethane group covalently.</text>
</comment>
<evidence type="ECO:0000313" key="11">
    <source>
        <dbReference type="EMBL" id="QHA01778.1"/>
    </source>
</evidence>
<comment type="similarity">
    <text evidence="3 8">Belongs to the HMBS family.</text>
</comment>
<dbReference type="Gene3D" id="3.40.190.10">
    <property type="entry name" value="Periplasmic binding protein-like II"/>
    <property type="match status" value="2"/>
</dbReference>
<comment type="subunit">
    <text evidence="4 8">Monomer.</text>
</comment>
<evidence type="ECO:0000256" key="1">
    <source>
        <dbReference type="ARBA" id="ARBA00002869"/>
    </source>
</evidence>
<feature type="domain" description="Porphobilinogen deaminase C-terminal" evidence="10">
    <location>
        <begin position="226"/>
        <end position="294"/>
    </location>
</feature>
<evidence type="ECO:0000256" key="7">
    <source>
        <dbReference type="ARBA" id="ARBA00048169"/>
    </source>
</evidence>
<feature type="domain" description="Porphobilinogen deaminase N-terminal" evidence="9">
    <location>
        <begin position="6"/>
        <end position="210"/>
    </location>
</feature>
<dbReference type="GO" id="GO:0005737">
    <property type="term" value="C:cytoplasm"/>
    <property type="evidence" value="ECO:0007669"/>
    <property type="project" value="UniProtKB-UniRule"/>
</dbReference>
<evidence type="ECO:0000256" key="5">
    <source>
        <dbReference type="ARBA" id="ARBA00022679"/>
    </source>
</evidence>
<dbReference type="SUPFAM" id="SSF54782">
    <property type="entry name" value="Porphobilinogen deaminase (hydroxymethylbilane synthase), C-terminal domain"/>
    <property type="match status" value="1"/>
</dbReference>
<dbReference type="PRINTS" id="PR00151">
    <property type="entry name" value="PORPHBDMNASE"/>
</dbReference>
<gene>
    <name evidence="8 11" type="primary">hemC</name>
    <name evidence="11" type="ORF">GQ588_14590</name>
</gene>
<evidence type="ECO:0000256" key="2">
    <source>
        <dbReference type="ARBA" id="ARBA00004735"/>
    </source>
</evidence>
<dbReference type="Pfam" id="PF03900">
    <property type="entry name" value="Porphobil_deamC"/>
    <property type="match status" value="1"/>
</dbReference>
<proteinExistence type="inferred from homology"/>
<dbReference type="FunFam" id="3.40.190.10:FF:000004">
    <property type="entry name" value="Porphobilinogen deaminase"/>
    <property type="match status" value="1"/>
</dbReference>
<dbReference type="CDD" id="cd00494">
    <property type="entry name" value="PBP2_HMBS"/>
    <property type="match status" value="1"/>
</dbReference>
<dbReference type="GO" id="GO:0006782">
    <property type="term" value="P:protoporphyrinogen IX biosynthetic process"/>
    <property type="evidence" value="ECO:0007669"/>
    <property type="project" value="UniProtKB-UniRule"/>
</dbReference>
<dbReference type="Pfam" id="PF01379">
    <property type="entry name" value="Porphobil_deam"/>
    <property type="match status" value="1"/>
</dbReference>
<feature type="modified residue" description="S-(dipyrrolylmethanemethyl)cysteine" evidence="8">
    <location>
        <position position="241"/>
    </location>
</feature>
<comment type="catalytic activity">
    <reaction evidence="7 8">
        <text>4 porphobilinogen + H2O = hydroxymethylbilane + 4 NH4(+)</text>
        <dbReference type="Rhea" id="RHEA:13185"/>
        <dbReference type="ChEBI" id="CHEBI:15377"/>
        <dbReference type="ChEBI" id="CHEBI:28938"/>
        <dbReference type="ChEBI" id="CHEBI:57845"/>
        <dbReference type="ChEBI" id="CHEBI:58126"/>
        <dbReference type="EC" id="2.5.1.61"/>
    </reaction>
</comment>
<protein>
    <recommendedName>
        <fullName evidence="8">Porphobilinogen deaminase</fullName>
        <shortName evidence="8">PBG</shortName>
        <ecNumber evidence="8">2.5.1.61</ecNumber>
    </recommendedName>
    <alternativeName>
        <fullName evidence="8">Hydroxymethylbilane synthase</fullName>
        <shortName evidence="8">HMBS</shortName>
    </alternativeName>
    <alternativeName>
        <fullName evidence="8">Pre-uroporphyrinogen synthase</fullName>
    </alternativeName>
</protein>
<name>A0A857DMG3_9FIRM</name>
<evidence type="ECO:0000259" key="10">
    <source>
        <dbReference type="Pfam" id="PF03900"/>
    </source>
</evidence>
<dbReference type="NCBIfam" id="TIGR00212">
    <property type="entry name" value="hemC"/>
    <property type="match status" value="1"/>
</dbReference>
<reference evidence="11 12" key="1">
    <citation type="submission" date="2019-12" db="EMBL/GenBank/DDBJ databases">
        <title>Sequence classification of anaerobic respiratory reductive dehalogenases: First we see many, then we see few.</title>
        <authorList>
            <person name="Molenda O."/>
            <person name="Puentes Jacome L.A."/>
            <person name="Cao X."/>
            <person name="Nesbo C.L."/>
            <person name="Tang S."/>
            <person name="Morson N."/>
            <person name="Patron J."/>
            <person name="Lomheim L."/>
            <person name="Wishart D.S."/>
            <person name="Edwards E.A."/>
        </authorList>
    </citation>
    <scope>NUCLEOTIDE SEQUENCE [LARGE SCALE GENOMIC DNA]</scope>
    <source>
        <strain evidence="11 12">12DCA</strain>
    </source>
</reference>
<dbReference type="HAMAP" id="MF_00260">
    <property type="entry name" value="Porphobil_deam"/>
    <property type="match status" value="1"/>
</dbReference>